<dbReference type="GO" id="GO:0005737">
    <property type="term" value="C:cytoplasm"/>
    <property type="evidence" value="ECO:0007669"/>
    <property type="project" value="TreeGrafter"/>
</dbReference>
<comment type="caution">
    <text evidence="2">The sequence shown here is derived from an EMBL/GenBank/DDBJ whole genome shotgun (WGS) entry which is preliminary data.</text>
</comment>
<dbReference type="SUPFAM" id="SSF56801">
    <property type="entry name" value="Acetyl-CoA synthetase-like"/>
    <property type="match status" value="1"/>
</dbReference>
<accession>A0A699WWE7</accession>
<dbReference type="Gene3D" id="3.40.50.980">
    <property type="match status" value="1"/>
</dbReference>
<dbReference type="PANTHER" id="PTHR45527:SF1">
    <property type="entry name" value="FATTY ACID SYNTHASE"/>
    <property type="match status" value="1"/>
</dbReference>
<feature type="non-terminal residue" evidence="2">
    <location>
        <position position="1"/>
    </location>
</feature>
<evidence type="ECO:0000259" key="1">
    <source>
        <dbReference type="Pfam" id="PF00501"/>
    </source>
</evidence>
<dbReference type="PANTHER" id="PTHR45527">
    <property type="entry name" value="NONRIBOSOMAL PEPTIDE SYNTHETASE"/>
    <property type="match status" value="1"/>
</dbReference>
<gene>
    <name evidence="2" type="ORF">Tci_922599</name>
</gene>
<dbReference type="AlphaFoldDB" id="A0A699WWE7"/>
<name>A0A699WWE7_TANCI</name>
<feature type="domain" description="AMP-dependent synthetase/ligase" evidence="1">
    <location>
        <begin position="3"/>
        <end position="108"/>
    </location>
</feature>
<evidence type="ECO:0000313" key="2">
    <source>
        <dbReference type="EMBL" id="GFD50630.1"/>
    </source>
</evidence>
<feature type="non-terminal residue" evidence="2">
    <location>
        <position position="117"/>
    </location>
</feature>
<dbReference type="Pfam" id="PF00501">
    <property type="entry name" value="AMP-binding"/>
    <property type="match status" value="1"/>
</dbReference>
<dbReference type="GO" id="GO:0031177">
    <property type="term" value="F:phosphopantetheine binding"/>
    <property type="evidence" value="ECO:0007669"/>
    <property type="project" value="TreeGrafter"/>
</dbReference>
<proteinExistence type="predicted"/>
<reference evidence="2" key="1">
    <citation type="journal article" date="2019" name="Sci. Rep.">
        <title>Draft genome of Tanacetum cinerariifolium, the natural source of mosquito coil.</title>
        <authorList>
            <person name="Yamashiro T."/>
            <person name="Shiraishi A."/>
            <person name="Satake H."/>
            <person name="Nakayama K."/>
        </authorList>
    </citation>
    <scope>NUCLEOTIDE SEQUENCE</scope>
</reference>
<sequence>IHPHRVAFEFASSIHEEQPVSTSWTYHELDIEGTRIAHLLLAHNIQQGGLVGVCFDKCPEASFAMLGILKAGCAFVAIDPSAPSARQAFIVEDSGAQVVLSMAAQSAKFKENIKALV</sequence>
<dbReference type="GO" id="GO:0043041">
    <property type="term" value="P:amino acid activation for nonribosomal peptide biosynthetic process"/>
    <property type="evidence" value="ECO:0007669"/>
    <property type="project" value="TreeGrafter"/>
</dbReference>
<dbReference type="GO" id="GO:0044550">
    <property type="term" value="P:secondary metabolite biosynthetic process"/>
    <property type="evidence" value="ECO:0007669"/>
    <property type="project" value="TreeGrafter"/>
</dbReference>
<protein>
    <recommendedName>
        <fullName evidence="1">AMP-dependent synthetase/ligase domain-containing protein</fullName>
    </recommendedName>
</protein>
<dbReference type="InterPro" id="IPR000873">
    <property type="entry name" value="AMP-dep_synth/lig_dom"/>
</dbReference>
<organism evidence="2">
    <name type="scientific">Tanacetum cinerariifolium</name>
    <name type="common">Dalmatian daisy</name>
    <name type="synonym">Chrysanthemum cinerariifolium</name>
    <dbReference type="NCBI Taxonomy" id="118510"/>
    <lineage>
        <taxon>Eukaryota</taxon>
        <taxon>Viridiplantae</taxon>
        <taxon>Streptophyta</taxon>
        <taxon>Embryophyta</taxon>
        <taxon>Tracheophyta</taxon>
        <taxon>Spermatophyta</taxon>
        <taxon>Magnoliopsida</taxon>
        <taxon>eudicotyledons</taxon>
        <taxon>Gunneridae</taxon>
        <taxon>Pentapetalae</taxon>
        <taxon>asterids</taxon>
        <taxon>campanulids</taxon>
        <taxon>Asterales</taxon>
        <taxon>Asteraceae</taxon>
        <taxon>Asteroideae</taxon>
        <taxon>Anthemideae</taxon>
        <taxon>Anthemidinae</taxon>
        <taxon>Tanacetum</taxon>
    </lineage>
</organism>
<dbReference type="EMBL" id="BKCJ011759803">
    <property type="protein sequence ID" value="GFD50630.1"/>
    <property type="molecule type" value="Genomic_DNA"/>
</dbReference>